<dbReference type="InterPro" id="IPR013149">
    <property type="entry name" value="ADH-like_C"/>
</dbReference>
<dbReference type="SUPFAM" id="SSF50129">
    <property type="entry name" value="GroES-like"/>
    <property type="match status" value="1"/>
</dbReference>
<proteinExistence type="predicted"/>
<dbReference type="InterPro" id="IPR050129">
    <property type="entry name" value="Zn_alcohol_dh"/>
</dbReference>
<protein>
    <submittedName>
        <fullName evidence="4">Alcohol dehydrogenase</fullName>
    </submittedName>
</protein>
<feature type="domain" description="Alcohol dehydrogenase-like C-terminal" evidence="2">
    <location>
        <begin position="191"/>
        <end position="324"/>
    </location>
</feature>
<organism evidence="4">
    <name type="scientific">Dictyoglomus thermophilum</name>
    <dbReference type="NCBI Taxonomy" id="14"/>
    <lineage>
        <taxon>Bacteria</taxon>
        <taxon>Pseudomonadati</taxon>
        <taxon>Dictyoglomota</taxon>
        <taxon>Dictyoglomia</taxon>
        <taxon>Dictyoglomales</taxon>
        <taxon>Dictyoglomaceae</taxon>
        <taxon>Dictyoglomus</taxon>
    </lineage>
</organism>
<evidence type="ECO:0000256" key="1">
    <source>
        <dbReference type="ARBA" id="ARBA00023002"/>
    </source>
</evidence>
<keyword evidence="1" id="KW-0560">Oxidoreductase</keyword>
<dbReference type="InterPro" id="IPR036291">
    <property type="entry name" value="NAD(P)-bd_dom_sf"/>
</dbReference>
<dbReference type="Gene3D" id="3.40.50.720">
    <property type="entry name" value="NAD(P)-binding Rossmann-like Domain"/>
    <property type="match status" value="1"/>
</dbReference>
<dbReference type="Gene3D" id="3.90.180.10">
    <property type="entry name" value="Medium-chain alcohol dehydrogenases, catalytic domain"/>
    <property type="match status" value="1"/>
</dbReference>
<evidence type="ECO:0000259" key="2">
    <source>
        <dbReference type="Pfam" id="PF00107"/>
    </source>
</evidence>
<dbReference type="GO" id="GO:0016491">
    <property type="term" value="F:oxidoreductase activity"/>
    <property type="evidence" value="ECO:0007669"/>
    <property type="project" value="UniProtKB-KW"/>
</dbReference>
<dbReference type="InterPro" id="IPR011032">
    <property type="entry name" value="GroES-like_sf"/>
</dbReference>
<dbReference type="SUPFAM" id="SSF51735">
    <property type="entry name" value="NAD(P)-binding Rossmann-fold domains"/>
    <property type="match status" value="1"/>
</dbReference>
<gene>
    <name evidence="4" type="ORF">ENW00_00655</name>
</gene>
<evidence type="ECO:0000313" key="4">
    <source>
        <dbReference type="EMBL" id="HFX12664.1"/>
    </source>
</evidence>
<evidence type="ECO:0000259" key="3">
    <source>
        <dbReference type="Pfam" id="PF08240"/>
    </source>
</evidence>
<dbReference type="EMBL" id="DTIN01000008">
    <property type="protein sequence ID" value="HFX12664.1"/>
    <property type="molecule type" value="Genomic_DNA"/>
</dbReference>
<sequence length="363" mass="40035">MKAKVAVLEEFNKPLVLKSVEIPEIPSGGLLVKLVASGVCGSDLHIIEGKDPRVPLPIILGHEGVGEVVEINGEKKDLNGVSLRKGDLIIWNRGIVCGECFYCKVLNEPFLCENRKVYGINRSFSEYPYLLGAFSEYIILEEKTEVIKLSLKVDLETMVIAGCSGATAVHAFDYLKDNLLGSTVVVQGGGPLGLFSAALAKYQGAKNVVLITGSLKRIEVAQKIGIDLVIKRDEFTEEERIKKVYDVTYGKGADVVIEATGFNSAITEGIKLLRKGGTYLIVGIATPQDKIPIDFYDISSKNLNVQGVWVSDARHFRKAVTFIEKHEDIFREMITHRISLEEINEGLKLLKEKKAGKIVINRF</sequence>
<dbReference type="PANTHER" id="PTHR43401:SF1">
    <property type="entry name" value="ENOYL REDUCTASE (ER) DOMAIN-CONTAINING PROTEIN"/>
    <property type="match status" value="1"/>
</dbReference>
<dbReference type="Pfam" id="PF08240">
    <property type="entry name" value="ADH_N"/>
    <property type="match status" value="1"/>
</dbReference>
<comment type="caution">
    <text evidence="4">The sequence shown here is derived from an EMBL/GenBank/DDBJ whole genome shotgun (WGS) entry which is preliminary data.</text>
</comment>
<name>A0A7C3RKS3_DICTH</name>
<dbReference type="CDD" id="cd08231">
    <property type="entry name" value="MDR_TM0436_like"/>
    <property type="match status" value="1"/>
</dbReference>
<dbReference type="PANTHER" id="PTHR43401">
    <property type="entry name" value="L-THREONINE 3-DEHYDROGENASE"/>
    <property type="match status" value="1"/>
</dbReference>
<feature type="domain" description="Alcohol dehydrogenase-like N-terminal" evidence="3">
    <location>
        <begin position="28"/>
        <end position="149"/>
    </location>
</feature>
<reference evidence="4" key="1">
    <citation type="journal article" date="2020" name="mSystems">
        <title>Genome- and Community-Level Interaction Insights into Carbon Utilization and Element Cycling Functions of Hydrothermarchaeota in Hydrothermal Sediment.</title>
        <authorList>
            <person name="Zhou Z."/>
            <person name="Liu Y."/>
            <person name="Xu W."/>
            <person name="Pan J."/>
            <person name="Luo Z.H."/>
            <person name="Li M."/>
        </authorList>
    </citation>
    <scope>NUCLEOTIDE SEQUENCE [LARGE SCALE GENOMIC DNA]</scope>
    <source>
        <strain evidence="4">SpSt-81</strain>
    </source>
</reference>
<dbReference type="InterPro" id="IPR013154">
    <property type="entry name" value="ADH-like_N"/>
</dbReference>
<dbReference type="Pfam" id="PF00107">
    <property type="entry name" value="ADH_zinc_N"/>
    <property type="match status" value="1"/>
</dbReference>
<dbReference type="AlphaFoldDB" id="A0A7C3RKS3"/>
<accession>A0A7C3RKS3</accession>